<accession>A0ABS5DSE6</accession>
<evidence type="ECO:0000313" key="4">
    <source>
        <dbReference type="Proteomes" id="UP000672097"/>
    </source>
</evidence>
<evidence type="ECO:0000256" key="2">
    <source>
        <dbReference type="SAM" id="MobiDB-lite"/>
    </source>
</evidence>
<feature type="compositionally biased region" description="Basic and acidic residues" evidence="2">
    <location>
        <begin position="1"/>
        <end position="14"/>
    </location>
</feature>
<keyword evidence="1" id="KW-0175">Coiled coil</keyword>
<dbReference type="Proteomes" id="UP000672097">
    <property type="component" value="Unassembled WGS sequence"/>
</dbReference>
<keyword evidence="4" id="KW-1185">Reference proteome</keyword>
<evidence type="ECO:0000256" key="1">
    <source>
        <dbReference type="SAM" id="Coils"/>
    </source>
</evidence>
<feature type="compositionally biased region" description="Low complexity" evidence="2">
    <location>
        <begin position="15"/>
        <end position="25"/>
    </location>
</feature>
<gene>
    <name evidence="3" type="ORF">KAK11_01895</name>
</gene>
<evidence type="ECO:0000313" key="3">
    <source>
        <dbReference type="EMBL" id="MBQ0934062.1"/>
    </source>
</evidence>
<dbReference type="EMBL" id="JAGQDG010000001">
    <property type="protein sequence ID" value="MBQ0934062.1"/>
    <property type="molecule type" value="Genomic_DNA"/>
</dbReference>
<organism evidence="3 4">
    <name type="scientific">Ideonella paludis</name>
    <dbReference type="NCBI Taxonomy" id="1233411"/>
    <lineage>
        <taxon>Bacteria</taxon>
        <taxon>Pseudomonadati</taxon>
        <taxon>Pseudomonadota</taxon>
        <taxon>Betaproteobacteria</taxon>
        <taxon>Burkholderiales</taxon>
        <taxon>Sphaerotilaceae</taxon>
        <taxon>Ideonella</taxon>
    </lineage>
</organism>
<feature type="region of interest" description="Disordered" evidence="2">
    <location>
        <begin position="1"/>
        <end position="59"/>
    </location>
</feature>
<comment type="caution">
    <text evidence="3">The sequence shown here is derived from an EMBL/GenBank/DDBJ whole genome shotgun (WGS) entry which is preliminary data.</text>
</comment>
<sequence length="147" mass="16529">MASPEELARLEEQRQAALQSQAQQEENTRKARQLLRRYPDESAHAQGRTRAMEPVVRQMSESRARLQALERERDALAQQLKQEKNPANAAGLRQRLETNGAALEAQSAVLRDREAERDRMNMQFDQELAQLKTLWGAGPAAASGAKP</sequence>
<protein>
    <submittedName>
        <fullName evidence="3">Uncharacterized protein</fullName>
    </submittedName>
</protein>
<proteinExistence type="predicted"/>
<name>A0ABS5DSE6_9BURK</name>
<feature type="coiled-coil region" evidence="1">
    <location>
        <begin position="59"/>
        <end position="86"/>
    </location>
</feature>
<reference evidence="3 4" key="1">
    <citation type="submission" date="2021-04" db="EMBL/GenBank/DDBJ databases">
        <title>The genome sequence of type strain Ideonella paludis KCTC 32238.</title>
        <authorList>
            <person name="Liu Y."/>
        </authorList>
    </citation>
    <scope>NUCLEOTIDE SEQUENCE [LARGE SCALE GENOMIC DNA]</scope>
    <source>
        <strain evidence="3 4">KCTC 32238</strain>
    </source>
</reference>